<accession>A0A8T1VFB7</accession>
<comment type="caution">
    <text evidence="2">The sequence shown here is derived from an EMBL/GenBank/DDBJ whole genome shotgun (WGS) entry which is preliminary data.</text>
</comment>
<feature type="compositionally biased region" description="Low complexity" evidence="1">
    <location>
        <begin position="153"/>
        <end position="174"/>
    </location>
</feature>
<dbReference type="EMBL" id="JAGDFM010000392">
    <property type="protein sequence ID" value="KAG7378849.1"/>
    <property type="molecule type" value="Genomic_DNA"/>
</dbReference>
<organism evidence="2 3">
    <name type="scientific">Phytophthora pseudosyringae</name>
    <dbReference type="NCBI Taxonomy" id="221518"/>
    <lineage>
        <taxon>Eukaryota</taxon>
        <taxon>Sar</taxon>
        <taxon>Stramenopiles</taxon>
        <taxon>Oomycota</taxon>
        <taxon>Peronosporomycetes</taxon>
        <taxon>Peronosporales</taxon>
        <taxon>Peronosporaceae</taxon>
        <taxon>Phytophthora</taxon>
    </lineage>
</organism>
<evidence type="ECO:0000313" key="2">
    <source>
        <dbReference type="EMBL" id="KAG7378849.1"/>
    </source>
</evidence>
<dbReference type="AlphaFoldDB" id="A0A8T1VFB7"/>
<keyword evidence="3" id="KW-1185">Reference proteome</keyword>
<evidence type="ECO:0000256" key="1">
    <source>
        <dbReference type="SAM" id="MobiDB-lite"/>
    </source>
</evidence>
<proteinExistence type="predicted"/>
<gene>
    <name evidence="2" type="ORF">PHYPSEUDO_009440</name>
</gene>
<reference evidence="2" key="1">
    <citation type="submission" date="2021-02" db="EMBL/GenBank/DDBJ databases">
        <authorList>
            <person name="Palmer J.M."/>
        </authorList>
    </citation>
    <scope>NUCLEOTIDE SEQUENCE</scope>
    <source>
        <strain evidence="2">SCRP734</strain>
    </source>
</reference>
<dbReference type="Proteomes" id="UP000694044">
    <property type="component" value="Unassembled WGS sequence"/>
</dbReference>
<protein>
    <submittedName>
        <fullName evidence="2">Uncharacterized protein</fullName>
    </submittedName>
</protein>
<evidence type="ECO:0000313" key="3">
    <source>
        <dbReference type="Proteomes" id="UP000694044"/>
    </source>
</evidence>
<sequence length="382" mass="42163">MHYSLPTPVVRDTLTVLGPDEAYSRHPLATRTTPRASVLAAALQELGSFADVPCRSLPLVLQSVLAVHRSRRPRSVLRSVRLGTLQYRAFWSLAPFAANLRVRSMCALQRKTPSEIDVCSPAQNSEFNRPSAHRLSRPSEPTARPAAHSSTGSPSQLSVIPPSPSSSNRRPTSPNACSPYPSPYPPSAELQRQPLSFARPLLLPEHVPLSLLQHASPAVAFVGLLQYDTTTRTTPRRKLTDLVESTTSRMNDGQYVNGQTHKPKRTNNTITAGNVSDVRPCAVSTSSHRRDIESLDQDKDRDVRRQVLHEVSEVVGEPKRSQRDARHELLVLRVVVLLHLFHHVSTTTVSGKYDNEMHTKIQALNANTELNNALDDAVRGIG</sequence>
<name>A0A8T1VFB7_9STRA</name>
<feature type="region of interest" description="Disordered" evidence="1">
    <location>
        <begin position="118"/>
        <end position="189"/>
    </location>
</feature>